<feature type="compositionally biased region" description="Polar residues" evidence="1">
    <location>
        <begin position="116"/>
        <end position="131"/>
    </location>
</feature>
<organism evidence="3 4">
    <name type="scientific">Elasticomyces elasticus</name>
    <dbReference type="NCBI Taxonomy" id="574655"/>
    <lineage>
        <taxon>Eukaryota</taxon>
        <taxon>Fungi</taxon>
        <taxon>Dikarya</taxon>
        <taxon>Ascomycota</taxon>
        <taxon>Pezizomycotina</taxon>
        <taxon>Dothideomycetes</taxon>
        <taxon>Dothideomycetidae</taxon>
        <taxon>Mycosphaerellales</taxon>
        <taxon>Teratosphaeriaceae</taxon>
        <taxon>Elasticomyces</taxon>
    </lineage>
</organism>
<feature type="compositionally biased region" description="Polar residues" evidence="1">
    <location>
        <begin position="291"/>
        <end position="306"/>
    </location>
</feature>
<feature type="compositionally biased region" description="Polar residues" evidence="1">
    <location>
        <begin position="932"/>
        <end position="970"/>
    </location>
</feature>
<dbReference type="GO" id="GO:0005634">
    <property type="term" value="C:nucleus"/>
    <property type="evidence" value="ECO:0007669"/>
    <property type="project" value="TreeGrafter"/>
</dbReference>
<dbReference type="Pfam" id="PF10650">
    <property type="entry name" value="zf-C3H1"/>
    <property type="match status" value="1"/>
</dbReference>
<feature type="compositionally biased region" description="Polar residues" evidence="1">
    <location>
        <begin position="749"/>
        <end position="764"/>
    </location>
</feature>
<feature type="compositionally biased region" description="Acidic residues" evidence="1">
    <location>
        <begin position="971"/>
        <end position="1004"/>
    </location>
</feature>
<dbReference type="InterPro" id="IPR019607">
    <property type="entry name" value="Putative_zinc-finger_domain"/>
</dbReference>
<feature type="compositionally biased region" description="Acidic residues" evidence="1">
    <location>
        <begin position="136"/>
        <end position="147"/>
    </location>
</feature>
<feature type="region of interest" description="Disordered" evidence="1">
    <location>
        <begin position="1"/>
        <end position="43"/>
    </location>
</feature>
<feature type="region of interest" description="Disordered" evidence="1">
    <location>
        <begin position="532"/>
        <end position="596"/>
    </location>
</feature>
<feature type="compositionally biased region" description="Low complexity" evidence="1">
    <location>
        <begin position="797"/>
        <end position="808"/>
    </location>
</feature>
<feature type="compositionally biased region" description="Polar residues" evidence="1">
    <location>
        <begin position="785"/>
        <end position="796"/>
    </location>
</feature>
<feature type="compositionally biased region" description="Acidic residues" evidence="1">
    <location>
        <begin position="670"/>
        <end position="680"/>
    </location>
</feature>
<accession>A0AAN7WDH4</accession>
<feature type="region of interest" description="Disordered" evidence="1">
    <location>
        <begin position="919"/>
        <end position="1107"/>
    </location>
</feature>
<feature type="region of interest" description="Disordered" evidence="1">
    <location>
        <begin position="100"/>
        <end position="210"/>
    </location>
</feature>
<dbReference type="InterPro" id="IPR039278">
    <property type="entry name" value="Red1"/>
</dbReference>
<reference evidence="3" key="1">
    <citation type="submission" date="2023-08" db="EMBL/GenBank/DDBJ databases">
        <title>Black Yeasts Isolated from many extreme environments.</title>
        <authorList>
            <person name="Coleine C."/>
            <person name="Stajich J.E."/>
            <person name="Selbmann L."/>
        </authorList>
    </citation>
    <scope>NUCLEOTIDE SEQUENCE</scope>
    <source>
        <strain evidence="3">CCFEE 5810</strain>
    </source>
</reference>
<dbReference type="Proteomes" id="UP001310594">
    <property type="component" value="Unassembled WGS sequence"/>
</dbReference>
<feature type="region of interest" description="Disordered" evidence="1">
    <location>
        <begin position="291"/>
        <end position="315"/>
    </location>
</feature>
<feature type="region of interest" description="Disordered" evidence="1">
    <location>
        <begin position="453"/>
        <end position="482"/>
    </location>
</feature>
<evidence type="ECO:0000259" key="2">
    <source>
        <dbReference type="Pfam" id="PF10650"/>
    </source>
</evidence>
<feature type="compositionally biased region" description="Low complexity" evidence="1">
    <location>
        <begin position="200"/>
        <end position="210"/>
    </location>
</feature>
<feature type="region of interest" description="Disordered" evidence="1">
    <location>
        <begin position="424"/>
        <end position="443"/>
    </location>
</feature>
<feature type="compositionally biased region" description="Low complexity" evidence="1">
    <location>
        <begin position="100"/>
        <end position="115"/>
    </location>
</feature>
<evidence type="ECO:0000313" key="3">
    <source>
        <dbReference type="EMBL" id="KAK5707921.1"/>
    </source>
</evidence>
<dbReference type="GO" id="GO:0000178">
    <property type="term" value="C:exosome (RNase complex)"/>
    <property type="evidence" value="ECO:0007669"/>
    <property type="project" value="TreeGrafter"/>
</dbReference>
<feature type="region of interest" description="Disordered" evidence="1">
    <location>
        <begin position="372"/>
        <end position="404"/>
    </location>
</feature>
<name>A0AAN7WDH4_9PEZI</name>
<feature type="compositionally biased region" description="Basic and acidic residues" evidence="1">
    <location>
        <begin position="734"/>
        <end position="743"/>
    </location>
</feature>
<feature type="region of interest" description="Disordered" evidence="1">
    <location>
        <begin position="642"/>
        <end position="703"/>
    </location>
</feature>
<feature type="compositionally biased region" description="Pro residues" evidence="1">
    <location>
        <begin position="540"/>
        <end position="549"/>
    </location>
</feature>
<dbReference type="PANTHER" id="PTHR21563">
    <property type="entry name" value="ZINC FINGER C3H1 DOMAIN-CONTAINING PROTEIN"/>
    <property type="match status" value="1"/>
</dbReference>
<feature type="region of interest" description="Disordered" evidence="1">
    <location>
        <begin position="734"/>
        <end position="808"/>
    </location>
</feature>
<dbReference type="EMBL" id="JAVRQU010000001">
    <property type="protein sequence ID" value="KAK5707921.1"/>
    <property type="molecule type" value="Genomic_DNA"/>
</dbReference>
<proteinExistence type="predicted"/>
<comment type="caution">
    <text evidence="3">The sequence shown here is derived from an EMBL/GenBank/DDBJ whole genome shotgun (WGS) entry which is preliminary data.</text>
</comment>
<feature type="compositionally biased region" description="Basic residues" evidence="1">
    <location>
        <begin position="164"/>
        <end position="182"/>
    </location>
</feature>
<evidence type="ECO:0000313" key="4">
    <source>
        <dbReference type="Proteomes" id="UP001310594"/>
    </source>
</evidence>
<feature type="compositionally biased region" description="Acidic residues" evidence="1">
    <location>
        <begin position="1055"/>
        <end position="1076"/>
    </location>
</feature>
<feature type="domain" description="Putative zinc-finger" evidence="2">
    <location>
        <begin position="1198"/>
        <end position="1219"/>
    </location>
</feature>
<feature type="compositionally biased region" description="Low complexity" evidence="1">
    <location>
        <begin position="432"/>
        <end position="443"/>
    </location>
</feature>
<feature type="compositionally biased region" description="Pro residues" evidence="1">
    <location>
        <begin position="17"/>
        <end position="30"/>
    </location>
</feature>
<feature type="compositionally biased region" description="Low complexity" evidence="1">
    <location>
        <begin position="1008"/>
        <end position="1022"/>
    </location>
</feature>
<gene>
    <name evidence="3" type="ORF">LTR97_000460</name>
</gene>
<feature type="compositionally biased region" description="Low complexity" evidence="1">
    <location>
        <begin position="455"/>
        <end position="467"/>
    </location>
</feature>
<protein>
    <recommendedName>
        <fullName evidence="2">Putative zinc-finger domain-containing protein</fullName>
    </recommendedName>
</protein>
<sequence length="1295" mass="135869">MAQNNPFVFGANGQPVHVPPQQPPTQPLPPSNGQYASMPPPPQVQEAQQAAFQQNAALPAATPNLADLLAGIRPEQVAAIVALVQSGQLSLPQLSGLTQPVAAPAPAVPSQPVASLPQSSNQVNGLAQQDVNMDKEDGELEDGEEAEAGPAKEREFLRPPPTGPRKRSPSPRARQPPRKKADRRASSPRPMDARHDIQRAQNGNAAAAPALAARSNANGVDSGAAAKAFVLQMHNSGYTFEQLARELPNRTALARMYKAMNLPVQAENAMRPVNGNATQPPQPLPLVNAAAQAQPSATSETRSASLTKRVPPVKPAAPLDRTAYLAKLAAAKNPKGKAAAVAPQAATPFQAPPTLASHAAPAHVDLTQQNPPAHVDLTQSSPATPAVTTKPIEQSSANKSTIQTSLIRERLEKLRAEQAAKVYAAQNSNQGPTSSSPAPKPLSAADNLKQVLGIPATTPPSYSAPAPRNMATAPVSTQTSAQPTPMPLPALFAQPPSTPSHIPYPPAPPTPVRSFSGLPGLSLPGLFMANTPLQPSPSFQQPPPVPPNTTVPKTSPPAFGIPAFHTPQPAPSAPVLSARASKEPAPSVPTMNQPATGPLATSAALAAFSAQYAPSPAGSPGPLNIARKRPVAADFDAELTTGSAPSMAKRPFSFGQSRSNSESERLVIEVSDDDDEDAMEVEPTPMRAPALNGNVQRSFARPSGTLPGLAPGAIAFGGAVDIASKDKAIAEMKRQIAEREAQRKASKANGRSASTVSATASGISTPVLPPPSPLVVQTKVAEVGSQASPPNNASVKSPTSTASSTLSVAAIAREQERARLNLRFQELQAQMSGQTGVAAIASPAATPQHESLGGVASDEPAVQETNIGEVSSEDAAASLNAQSGTEALAYDQSAATKPRNYIDIDQSTSADAAVDDARASIIPITSEEEPSVDNTQASVVTQQPPLTETTIDPSEPNVSLQVSDAASPNNEDVDMDVDSSEDEGEVQEEIVNVEEAADLGDTDEPMVAAQAETTASSFTASAGGQPEAQVIEDDTSSGSSTESEAYEPEPLQEAPSEDGEIEDEEEGEEDDEEDYEPAPGGDHAATSSVATNALKPDTDGAWKMSGSSAPGVPILTSNIEGPKYELSDELAPELQPEKEEQVDIEDEHKRPASTYYRPYESVLTKFHDFRYHPEYSNVAFEGYNSVTFSNNIDSDKPLCLYEAAGGQCNDSECENQHFRTMGLNDNEFLKALTANRIPTSTPEETTRWRSGLTAVFQELRSRKVNKDAAAIAARIVQYRRDFLGNPNKVLYLGLD</sequence>
<evidence type="ECO:0000256" key="1">
    <source>
        <dbReference type="SAM" id="MobiDB-lite"/>
    </source>
</evidence>
<dbReference type="PANTHER" id="PTHR21563:SF3">
    <property type="entry name" value="ZINC FINGER C3H1 DOMAIN-CONTAINING PROTEIN"/>
    <property type="match status" value="1"/>
</dbReference>